<evidence type="ECO:0000313" key="1">
    <source>
        <dbReference type="EMBL" id="RAL68241.1"/>
    </source>
</evidence>
<dbReference type="AlphaFoldDB" id="A0A395J7D0"/>
<protein>
    <submittedName>
        <fullName evidence="1">Uncharacterized protein</fullName>
    </submittedName>
</protein>
<dbReference type="EMBL" id="QKRW01000002">
    <property type="protein sequence ID" value="RAL68241.1"/>
    <property type="molecule type" value="Genomic_DNA"/>
</dbReference>
<accession>A0A395J7D0</accession>
<name>A0A395J7D0_9HELO</name>
<gene>
    <name evidence="1" type="ORF">DID88_008943</name>
</gene>
<evidence type="ECO:0000313" key="2">
    <source>
        <dbReference type="Proteomes" id="UP000249056"/>
    </source>
</evidence>
<dbReference type="Proteomes" id="UP000249056">
    <property type="component" value="Unassembled WGS sequence"/>
</dbReference>
<organism evidence="1 2">
    <name type="scientific">Monilinia fructigena</name>
    <dbReference type="NCBI Taxonomy" id="38457"/>
    <lineage>
        <taxon>Eukaryota</taxon>
        <taxon>Fungi</taxon>
        <taxon>Dikarya</taxon>
        <taxon>Ascomycota</taxon>
        <taxon>Pezizomycotina</taxon>
        <taxon>Leotiomycetes</taxon>
        <taxon>Helotiales</taxon>
        <taxon>Sclerotiniaceae</taxon>
        <taxon>Monilinia</taxon>
    </lineage>
</organism>
<proteinExistence type="predicted"/>
<sequence>MQYADVRKALKSFEGTHIPTEFAKREAVARKEVSRTTCRRTKETWKERWCRISRKRIGYQAWWNAGKDVTGYRERKRTKELRSIDKEIRENGEKWLKEEAAMEEKAKEEGLKAMKSGMTGGWFGGWTALNLTSASVAELDCGISVTRYTRDDGTQYGIEDHDLNVMMHFSAAPKPDLYLYVL</sequence>
<comment type="caution">
    <text evidence="1">The sequence shown here is derived from an EMBL/GenBank/DDBJ whole genome shotgun (WGS) entry which is preliminary data.</text>
</comment>
<keyword evidence="2" id="KW-1185">Reference proteome</keyword>
<reference evidence="1 2" key="1">
    <citation type="submission" date="2018-06" db="EMBL/GenBank/DDBJ databases">
        <title>Genome Sequence of the Brown Rot Fungal Pathogen Monilinia fructigena.</title>
        <authorList>
            <person name="Landi L."/>
            <person name="De Miccolis Angelini R.M."/>
            <person name="Pollastro S."/>
            <person name="Abate D."/>
            <person name="Faretra F."/>
            <person name="Romanazzi G."/>
        </authorList>
    </citation>
    <scope>NUCLEOTIDE SEQUENCE [LARGE SCALE GENOMIC DNA]</scope>
    <source>
        <strain evidence="1 2">Mfrg269</strain>
    </source>
</reference>